<keyword evidence="2" id="KW-1185">Reference proteome</keyword>
<protein>
    <submittedName>
        <fullName evidence="1">Uncharacterized protein</fullName>
    </submittedName>
</protein>
<dbReference type="Proteomes" id="UP000814385">
    <property type="component" value="Unassembled WGS sequence"/>
</dbReference>
<evidence type="ECO:0000313" key="1">
    <source>
        <dbReference type="EMBL" id="MCG6659890.1"/>
    </source>
</evidence>
<dbReference type="RefSeq" id="WP_238979157.1">
    <property type="nucleotide sequence ID" value="NZ_JABFUC010000029.1"/>
</dbReference>
<sequence length="559" mass="57742">IDASGHTGTLTMVVGEVSTDGFSFTGGTGVNTLWLSEVVGTSSPELGTEAVWTIDLSNAAADSVVRITDDVTFSGGADSALNVDLGGDAELLLDGDFDFGGADAVESISVSGGQMTLTGHVDFRGLQDGTDTNLDLDGVTIFLEEGATVQMTDEQFAAFEAAGGTFAGPGTSLLVDQDLYNTIGDDLTDIRGLDELQLVTRDEELLNRHVTDPITLTFEQAELTTQHWYDADGDFGVLPVDDDGVFDEDGDPAEAGDFRESGGVTVEVSTDADLTGLLGVTTFDIVADEPVSLTLRADQLELGKLEDGEGGATAEDIIEVVNDIEVLVQVDSGNTDSGGDPIIEQRAFTISVERDGDGDVDSVDVTGNAAALAQTQNDGILGATLDAYMVEADTVTWEAVGTTATAKETGPLNAHDSAATVHTFEWIANADDVDGGTEITGFTAGAGDFADILDFSAFLGDGYDAVGDGSDAAVANDERDIVGSVAFFDGTDLTEADFTSGGGVGAFEDFAEGQAVVIGNNGNIWYVDSADTEVTNDDIKLVGTVDGTFGDFIADNVGA</sequence>
<name>A0ABS9PDP9_9GAMM</name>
<reference evidence="1 2" key="1">
    <citation type="submission" date="2020-05" db="EMBL/GenBank/DDBJ databases">
        <title>Comparative genomic analysis of denitrifying bacteria from Halomonas genus.</title>
        <authorList>
            <person name="Wang L."/>
            <person name="Shao Z."/>
        </authorList>
    </citation>
    <scope>NUCLEOTIDE SEQUENCE [LARGE SCALE GENOMIC DNA]</scope>
    <source>
        <strain evidence="1 2">A4</strain>
    </source>
</reference>
<dbReference type="EMBL" id="JABFUC010000029">
    <property type="protein sequence ID" value="MCG6659890.1"/>
    <property type="molecule type" value="Genomic_DNA"/>
</dbReference>
<feature type="non-terminal residue" evidence="1">
    <location>
        <position position="1"/>
    </location>
</feature>
<proteinExistence type="predicted"/>
<organism evidence="1 2">
    <name type="scientific">Billgrantia campisalis</name>
    <dbReference type="NCBI Taxonomy" id="74661"/>
    <lineage>
        <taxon>Bacteria</taxon>
        <taxon>Pseudomonadati</taxon>
        <taxon>Pseudomonadota</taxon>
        <taxon>Gammaproteobacteria</taxon>
        <taxon>Oceanospirillales</taxon>
        <taxon>Halomonadaceae</taxon>
        <taxon>Billgrantia</taxon>
    </lineage>
</organism>
<evidence type="ECO:0000313" key="2">
    <source>
        <dbReference type="Proteomes" id="UP000814385"/>
    </source>
</evidence>
<gene>
    <name evidence="1" type="ORF">HOP52_19285</name>
</gene>
<accession>A0ABS9PDP9</accession>
<comment type="caution">
    <text evidence="1">The sequence shown here is derived from an EMBL/GenBank/DDBJ whole genome shotgun (WGS) entry which is preliminary data.</text>
</comment>